<proteinExistence type="predicted"/>
<accession>A0A4Q9HSV6</accession>
<evidence type="ECO:0000313" key="3">
    <source>
        <dbReference type="Proteomes" id="UP000292452"/>
    </source>
</evidence>
<keyword evidence="3" id="KW-1185">Reference proteome</keyword>
<comment type="caution">
    <text evidence="2">The sequence shown here is derived from an EMBL/GenBank/DDBJ whole genome shotgun (WGS) entry which is preliminary data.</text>
</comment>
<dbReference type="Proteomes" id="UP000292452">
    <property type="component" value="Unassembled WGS sequence"/>
</dbReference>
<reference evidence="2 3" key="1">
    <citation type="submission" date="2019-02" db="EMBL/GenBank/DDBJ databases">
        <title>Draft Genome Sequence of Streptomyces sp. AM-2504, identified by 16S rRNA comparative analysis as a Streptomyces Kasugaensis strain.</title>
        <authorList>
            <person name="Napolioni V."/>
            <person name="Giuliodori A.M."/>
            <person name="Spurio R."/>
            <person name="Fabbretti A."/>
        </authorList>
    </citation>
    <scope>NUCLEOTIDE SEQUENCE [LARGE SCALE GENOMIC DNA]</scope>
    <source>
        <strain evidence="2 3">AM-2504</strain>
    </source>
</reference>
<dbReference type="AlphaFoldDB" id="A0A4Q9HSV6"/>
<feature type="region of interest" description="Disordered" evidence="1">
    <location>
        <begin position="221"/>
        <end position="244"/>
    </location>
</feature>
<sequence>MSVPTTLDVFTRICRSVEEQYADTMVLCGPADARTAPCGGGEPISLEDLRSRARSGDSVHLGRTAAWGHIAHHLREEAEAEGERSWMLITVWLLAPRLRGAAYSIARCTGAERADVGSALLQGALEGARTIKGVGPADIEKHLIDAAFAVGWQTGRRGSKETPVEEWNMVGEETGPQPMTRTPGAVVRVDVMSRTLAQQAQGERLGALAYRLGLLSHVRQVRRTSRSRPRRPRDGARRTPSEQPCLFEMWGSAHEASS</sequence>
<evidence type="ECO:0000256" key="1">
    <source>
        <dbReference type="SAM" id="MobiDB-lite"/>
    </source>
</evidence>
<organism evidence="2 3">
    <name type="scientific">Streptomyces kasugaensis</name>
    <dbReference type="NCBI Taxonomy" id="1946"/>
    <lineage>
        <taxon>Bacteria</taxon>
        <taxon>Bacillati</taxon>
        <taxon>Actinomycetota</taxon>
        <taxon>Actinomycetes</taxon>
        <taxon>Kitasatosporales</taxon>
        <taxon>Streptomycetaceae</taxon>
        <taxon>Streptomyces</taxon>
    </lineage>
</organism>
<feature type="compositionally biased region" description="Basic residues" evidence="1">
    <location>
        <begin position="221"/>
        <end position="231"/>
    </location>
</feature>
<protein>
    <submittedName>
        <fullName evidence="2">Uncharacterized protein</fullName>
    </submittedName>
</protein>
<dbReference type="EMBL" id="SIXH01000161">
    <property type="protein sequence ID" value="TBO58143.1"/>
    <property type="molecule type" value="Genomic_DNA"/>
</dbReference>
<evidence type="ECO:0000313" key="2">
    <source>
        <dbReference type="EMBL" id="TBO58143.1"/>
    </source>
</evidence>
<name>A0A4Q9HSV6_STRKA</name>
<gene>
    <name evidence="2" type="ORF">EYS09_19005</name>
</gene>